<dbReference type="SMART" id="SM00061">
    <property type="entry name" value="MATH"/>
    <property type="match status" value="1"/>
</dbReference>
<dbReference type="GO" id="GO:0005829">
    <property type="term" value="C:cytosol"/>
    <property type="evidence" value="ECO:0007669"/>
    <property type="project" value="TreeGrafter"/>
</dbReference>
<dbReference type="InterPro" id="IPR000210">
    <property type="entry name" value="BTB/POZ_dom"/>
</dbReference>
<evidence type="ECO:0000313" key="4">
    <source>
        <dbReference type="WBParaSite" id="Gr19_v10_g2521.t1"/>
    </source>
</evidence>
<dbReference type="AlphaFoldDB" id="A0A914HPJ7"/>
<dbReference type="SMART" id="SM00225">
    <property type="entry name" value="BTB"/>
    <property type="match status" value="1"/>
</dbReference>
<dbReference type="PROSITE" id="PS50097">
    <property type="entry name" value="BTB"/>
    <property type="match status" value="1"/>
</dbReference>
<dbReference type="Gene3D" id="2.60.210.10">
    <property type="entry name" value="Apoptosis, Tumor Necrosis Factor Receptor Associated Protein 2, Chain A"/>
    <property type="match status" value="1"/>
</dbReference>
<keyword evidence="3" id="KW-1185">Reference proteome</keyword>
<dbReference type="PANTHER" id="PTHR45774">
    <property type="entry name" value="BTB/POZ DOMAIN-CONTAINING"/>
    <property type="match status" value="1"/>
</dbReference>
<dbReference type="WBParaSite" id="Gr19_v10_g2521.t1">
    <property type="protein sequence ID" value="Gr19_v10_g2521.t1"/>
    <property type="gene ID" value="Gr19_v10_g2521"/>
</dbReference>
<dbReference type="InterPro" id="IPR002083">
    <property type="entry name" value="MATH/TRAF_dom"/>
</dbReference>
<reference evidence="4" key="1">
    <citation type="submission" date="2022-11" db="UniProtKB">
        <authorList>
            <consortium name="WormBaseParasite"/>
        </authorList>
    </citation>
    <scope>IDENTIFICATION</scope>
</reference>
<dbReference type="GO" id="GO:0000932">
    <property type="term" value="C:P-body"/>
    <property type="evidence" value="ECO:0007669"/>
    <property type="project" value="TreeGrafter"/>
</dbReference>
<dbReference type="SMART" id="SM00875">
    <property type="entry name" value="BACK"/>
    <property type="match status" value="1"/>
</dbReference>
<protein>
    <submittedName>
        <fullName evidence="4">BTB/POZ domain-containing protein</fullName>
    </submittedName>
</protein>
<dbReference type="Gene3D" id="3.30.710.10">
    <property type="entry name" value="Potassium Channel Kv1.1, Chain A"/>
    <property type="match status" value="1"/>
</dbReference>
<feature type="domain" description="MATH" evidence="2">
    <location>
        <begin position="222"/>
        <end position="353"/>
    </location>
</feature>
<dbReference type="InterPro" id="IPR008974">
    <property type="entry name" value="TRAF-like"/>
</dbReference>
<name>A0A914HPJ7_GLORO</name>
<proteinExistence type="predicted"/>
<dbReference type="Gene3D" id="1.25.40.420">
    <property type="match status" value="1"/>
</dbReference>
<dbReference type="Pfam" id="PF22486">
    <property type="entry name" value="MATH_2"/>
    <property type="match status" value="1"/>
</dbReference>
<dbReference type="GO" id="GO:0022008">
    <property type="term" value="P:neurogenesis"/>
    <property type="evidence" value="ECO:0007669"/>
    <property type="project" value="TreeGrafter"/>
</dbReference>
<evidence type="ECO:0000313" key="3">
    <source>
        <dbReference type="Proteomes" id="UP000887572"/>
    </source>
</evidence>
<dbReference type="PROSITE" id="PS50144">
    <property type="entry name" value="MATH"/>
    <property type="match status" value="1"/>
</dbReference>
<dbReference type="SUPFAM" id="SSF49599">
    <property type="entry name" value="TRAF domain-like"/>
    <property type="match status" value="1"/>
</dbReference>
<dbReference type="Proteomes" id="UP000887572">
    <property type="component" value="Unplaced"/>
</dbReference>
<dbReference type="SUPFAM" id="SSF54695">
    <property type="entry name" value="POZ domain"/>
    <property type="match status" value="1"/>
</dbReference>
<organism evidence="3 4">
    <name type="scientific">Globodera rostochiensis</name>
    <name type="common">Golden nematode worm</name>
    <name type="synonym">Heterodera rostochiensis</name>
    <dbReference type="NCBI Taxonomy" id="31243"/>
    <lineage>
        <taxon>Eukaryota</taxon>
        <taxon>Metazoa</taxon>
        <taxon>Ecdysozoa</taxon>
        <taxon>Nematoda</taxon>
        <taxon>Chromadorea</taxon>
        <taxon>Rhabditida</taxon>
        <taxon>Tylenchina</taxon>
        <taxon>Tylenchomorpha</taxon>
        <taxon>Tylenchoidea</taxon>
        <taxon>Heteroderidae</taxon>
        <taxon>Heteroderinae</taxon>
        <taxon>Globodera</taxon>
    </lineage>
</organism>
<accession>A0A914HPJ7</accession>
<evidence type="ECO:0000259" key="1">
    <source>
        <dbReference type="PROSITE" id="PS50097"/>
    </source>
</evidence>
<dbReference type="Pfam" id="PF00651">
    <property type="entry name" value="BTB"/>
    <property type="match status" value="1"/>
</dbReference>
<sequence>MQHLLSTGDDADVHFLVGEGTKKELLLAHKLILKTASDVFGAMFRFDAENAKSAVAGTDIKPVEVPDVEVGAFKAMLSFIYADDLSGLDGENAISVLYAAKKYDVPGLVKAKEEFLQIDQKLLCELLDRDQLMISKELIIVLAALLWADEKCLLGPALYKIRFSLIPLNEFSETIVPFGVLTRDELLSVYLYHSHPDRALPGLYPLQFPTKRRTASDPYKPKGQIMLTIEKVSEFAREGENSRRLSESVYIRGLPWRILATSRTNSDQKCLGFYIQCNAEESDANWSCACSATLRIVLQKKGKEDLIRKKDNIFNSKTNFWGFAQYITFKKLMDSNTGWYDETNDTAILAADVTADEPHGVE</sequence>
<evidence type="ECO:0000259" key="2">
    <source>
        <dbReference type="PROSITE" id="PS50144"/>
    </source>
</evidence>
<dbReference type="InterPro" id="IPR011705">
    <property type="entry name" value="BACK"/>
</dbReference>
<dbReference type="PANTHER" id="PTHR45774:SF3">
    <property type="entry name" value="BTB (POZ) DOMAIN-CONTAINING 2B-RELATED"/>
    <property type="match status" value="1"/>
</dbReference>
<dbReference type="InterPro" id="IPR011333">
    <property type="entry name" value="SKP1/BTB/POZ_sf"/>
</dbReference>
<feature type="domain" description="BTB" evidence="1">
    <location>
        <begin position="11"/>
        <end position="89"/>
    </location>
</feature>